<name>A0A437RRQ9_9BURK</name>
<gene>
    <name evidence="1" type="ORF">EOE66_02555</name>
</gene>
<reference evidence="1 2" key="1">
    <citation type="submission" date="2019-01" db="EMBL/GenBank/DDBJ databases">
        <authorList>
            <person name="Chen W.-M."/>
        </authorList>
    </citation>
    <scope>NUCLEOTIDE SEQUENCE [LARGE SCALE GENOMIC DNA]</scope>
    <source>
        <strain evidence="1 2">KYPY4</strain>
    </source>
</reference>
<organism evidence="1 2">
    <name type="scientific">Rubrivivax rivuli</name>
    <dbReference type="NCBI Taxonomy" id="1862385"/>
    <lineage>
        <taxon>Bacteria</taxon>
        <taxon>Pseudomonadati</taxon>
        <taxon>Pseudomonadota</taxon>
        <taxon>Betaproteobacteria</taxon>
        <taxon>Burkholderiales</taxon>
        <taxon>Sphaerotilaceae</taxon>
        <taxon>Rubrivivax</taxon>
    </lineage>
</organism>
<dbReference type="Proteomes" id="UP000285575">
    <property type="component" value="Unassembled WGS sequence"/>
</dbReference>
<proteinExistence type="predicted"/>
<sequence length="75" mass="8070">MERTALPLALPALTLLPGLHGALFIVCLGSSLTLLAARRGRFLEGLRAAVHLLGFSEVNREEPLPEELLPWAGNV</sequence>
<accession>A0A437RRQ9</accession>
<comment type="caution">
    <text evidence="1">The sequence shown here is derived from an EMBL/GenBank/DDBJ whole genome shotgun (WGS) entry which is preliminary data.</text>
</comment>
<keyword evidence="2" id="KW-1185">Reference proteome</keyword>
<protein>
    <submittedName>
        <fullName evidence="1">Uncharacterized protein</fullName>
    </submittedName>
</protein>
<dbReference type="RefSeq" id="WP_128227106.1">
    <property type="nucleotide sequence ID" value="NZ_SACR01000001.1"/>
</dbReference>
<evidence type="ECO:0000313" key="2">
    <source>
        <dbReference type="Proteomes" id="UP000285575"/>
    </source>
</evidence>
<dbReference type="AlphaFoldDB" id="A0A437RRQ9"/>
<evidence type="ECO:0000313" key="1">
    <source>
        <dbReference type="EMBL" id="RVU49470.1"/>
    </source>
</evidence>
<dbReference type="EMBL" id="SACR01000001">
    <property type="protein sequence ID" value="RVU49470.1"/>
    <property type="molecule type" value="Genomic_DNA"/>
</dbReference>